<dbReference type="AlphaFoldDB" id="A0A0L0BPF5"/>
<evidence type="ECO:0000313" key="2">
    <source>
        <dbReference type="Proteomes" id="UP000037069"/>
    </source>
</evidence>
<evidence type="ECO:0000313" key="1">
    <source>
        <dbReference type="EMBL" id="KNC21932.1"/>
    </source>
</evidence>
<reference evidence="1 2" key="1">
    <citation type="journal article" date="2015" name="Nat. Commun.">
        <title>Lucilia cuprina genome unlocks parasitic fly biology to underpin future interventions.</title>
        <authorList>
            <person name="Anstead C.A."/>
            <person name="Korhonen P.K."/>
            <person name="Young N.D."/>
            <person name="Hall R.S."/>
            <person name="Jex A.R."/>
            <person name="Murali S.C."/>
            <person name="Hughes D.S."/>
            <person name="Lee S.F."/>
            <person name="Perry T."/>
            <person name="Stroehlein A.J."/>
            <person name="Ansell B.R."/>
            <person name="Breugelmans B."/>
            <person name="Hofmann A."/>
            <person name="Qu J."/>
            <person name="Dugan S."/>
            <person name="Lee S.L."/>
            <person name="Chao H."/>
            <person name="Dinh H."/>
            <person name="Han Y."/>
            <person name="Doddapaneni H.V."/>
            <person name="Worley K.C."/>
            <person name="Muzny D.M."/>
            <person name="Ioannidis P."/>
            <person name="Waterhouse R.M."/>
            <person name="Zdobnov E.M."/>
            <person name="James P.J."/>
            <person name="Bagnall N.H."/>
            <person name="Kotze A.C."/>
            <person name="Gibbs R.A."/>
            <person name="Richards S."/>
            <person name="Batterham P."/>
            <person name="Gasser R.B."/>
        </authorList>
    </citation>
    <scope>NUCLEOTIDE SEQUENCE [LARGE SCALE GENOMIC DNA]</scope>
    <source>
        <strain evidence="1 2">LS</strain>
        <tissue evidence="1">Full body</tissue>
    </source>
</reference>
<name>A0A0L0BPF5_LUCCU</name>
<gene>
    <name evidence="1" type="ORF">FF38_12095</name>
</gene>
<sequence length="151" mass="16356">MLLYERRQIFVAGYYKLGECGKEVPLPLSRSSSLQCRAGMAGEVSLEEAEGKYMAIISGSMVSVSKSDKYTPPSVAFLRNLLLFFMKLNILLSIELQISNSLSLCMGVEGRPAPRPAPKGPLPPDEVTSVSEKKCISKSGIRVVLGVMGDV</sequence>
<dbReference type="EMBL" id="JRES01001567">
    <property type="protein sequence ID" value="KNC21932.1"/>
    <property type="molecule type" value="Genomic_DNA"/>
</dbReference>
<proteinExistence type="predicted"/>
<accession>A0A0L0BPF5</accession>
<protein>
    <submittedName>
        <fullName evidence="1">Uncharacterized protein</fullName>
    </submittedName>
</protein>
<keyword evidence="2" id="KW-1185">Reference proteome</keyword>
<comment type="caution">
    <text evidence="1">The sequence shown here is derived from an EMBL/GenBank/DDBJ whole genome shotgun (WGS) entry which is preliminary data.</text>
</comment>
<dbReference type="Proteomes" id="UP000037069">
    <property type="component" value="Unassembled WGS sequence"/>
</dbReference>
<organism evidence="1 2">
    <name type="scientific">Lucilia cuprina</name>
    <name type="common">Green bottle fly</name>
    <name type="synonym">Australian sheep blowfly</name>
    <dbReference type="NCBI Taxonomy" id="7375"/>
    <lineage>
        <taxon>Eukaryota</taxon>
        <taxon>Metazoa</taxon>
        <taxon>Ecdysozoa</taxon>
        <taxon>Arthropoda</taxon>
        <taxon>Hexapoda</taxon>
        <taxon>Insecta</taxon>
        <taxon>Pterygota</taxon>
        <taxon>Neoptera</taxon>
        <taxon>Endopterygota</taxon>
        <taxon>Diptera</taxon>
        <taxon>Brachycera</taxon>
        <taxon>Muscomorpha</taxon>
        <taxon>Oestroidea</taxon>
        <taxon>Calliphoridae</taxon>
        <taxon>Luciliinae</taxon>
        <taxon>Lucilia</taxon>
    </lineage>
</organism>